<dbReference type="Gene3D" id="3.40.50.10490">
    <property type="entry name" value="Glucose-6-phosphate isomerase like protein, domain 1"/>
    <property type="match status" value="1"/>
</dbReference>
<dbReference type="GO" id="GO:0097367">
    <property type="term" value="F:carbohydrate derivative binding"/>
    <property type="evidence" value="ECO:0007669"/>
    <property type="project" value="InterPro"/>
</dbReference>
<evidence type="ECO:0000313" key="3">
    <source>
        <dbReference type="Proteomes" id="UP000094224"/>
    </source>
</evidence>
<dbReference type="InterPro" id="IPR046348">
    <property type="entry name" value="SIS_dom_sf"/>
</dbReference>
<dbReference type="Proteomes" id="UP000094224">
    <property type="component" value="Unassembled WGS sequence"/>
</dbReference>
<evidence type="ECO:0000313" key="2">
    <source>
        <dbReference type="EMBL" id="ODR10983.1"/>
    </source>
</evidence>
<organism evidence="2 3">
    <name type="scientific">Mycobacterium sherrisii</name>
    <dbReference type="NCBI Taxonomy" id="243061"/>
    <lineage>
        <taxon>Bacteria</taxon>
        <taxon>Bacillati</taxon>
        <taxon>Actinomycetota</taxon>
        <taxon>Actinomycetes</taxon>
        <taxon>Mycobacteriales</taxon>
        <taxon>Mycobacteriaceae</taxon>
        <taxon>Mycobacterium</taxon>
        <taxon>Mycobacterium simiae complex</taxon>
    </lineage>
</organism>
<dbReference type="AlphaFoldDB" id="A0A1E3TAS4"/>
<dbReference type="GO" id="GO:1901135">
    <property type="term" value="P:carbohydrate derivative metabolic process"/>
    <property type="evidence" value="ECO:0007669"/>
    <property type="project" value="InterPro"/>
</dbReference>
<proteinExistence type="predicted"/>
<dbReference type="SUPFAM" id="SSF53697">
    <property type="entry name" value="SIS domain"/>
    <property type="match status" value="1"/>
</dbReference>
<name>A0A1E3TAS4_9MYCO</name>
<evidence type="ECO:0000259" key="1">
    <source>
        <dbReference type="PROSITE" id="PS51464"/>
    </source>
</evidence>
<keyword evidence="3" id="KW-1185">Reference proteome</keyword>
<accession>A0A1E3TAS4</accession>
<feature type="domain" description="SIS" evidence="1">
    <location>
        <begin position="3"/>
        <end position="141"/>
    </location>
</feature>
<dbReference type="STRING" id="243061.AWC25_21590"/>
<protein>
    <recommendedName>
        <fullName evidence="1">SIS domain-containing protein</fullName>
    </recommendedName>
</protein>
<gene>
    <name evidence="2" type="ORF">BHQ21_01060</name>
</gene>
<reference evidence="3" key="1">
    <citation type="submission" date="2016-09" db="EMBL/GenBank/DDBJ databases">
        <authorList>
            <person name="Greninger A.L."/>
            <person name="Jerome K.R."/>
            <person name="Mcnair B."/>
            <person name="Wallis C."/>
            <person name="Fang F."/>
        </authorList>
    </citation>
    <scope>NUCLEOTIDE SEQUENCE [LARGE SCALE GENOMIC DNA]</scope>
    <source>
        <strain evidence="3">BC1_M4</strain>
    </source>
</reference>
<comment type="caution">
    <text evidence="2">The sequence shown here is derived from an EMBL/GenBank/DDBJ whole genome shotgun (WGS) entry which is preliminary data.</text>
</comment>
<dbReference type="InterPro" id="IPR001347">
    <property type="entry name" value="SIS_dom"/>
</dbReference>
<dbReference type="PROSITE" id="PS51464">
    <property type="entry name" value="SIS"/>
    <property type="match status" value="1"/>
</dbReference>
<dbReference type="EMBL" id="MIHC01000001">
    <property type="protein sequence ID" value="ODR10983.1"/>
    <property type="molecule type" value="Genomic_DNA"/>
</dbReference>
<sequence length="297" mass="31069">MGLYPLLRDHHRRVIFTGMGASHIAALRSWRRLVAAGEAAWWIDTKNLLEHPQLLTSDSMLVVTSRSGCSPQVGTLAEELGRTAVPHAVIAITDDMASPLVAVSDCEVLLRSGASASPTGFLNALIAHDYVASMILNEDNDDVADIARVVATTTLPKELRAVAASVAAQQDSRLAYVGFDQHATVALYAALLTNDATGVDAQGHIAQRELPALVRHADSQLTAVLFASSHPCDAAMSALADDLLAAESNVVVVGGAAVPGAIQIPSPPAHALAEVARDVVVIEQFVSQLASQRAASA</sequence>